<evidence type="ECO:0000256" key="2">
    <source>
        <dbReference type="ARBA" id="ARBA00022526"/>
    </source>
</evidence>
<dbReference type="SUPFAM" id="SSF51735">
    <property type="entry name" value="NAD(P)-binding Rossmann-fold domains"/>
    <property type="match status" value="1"/>
</dbReference>
<dbReference type="EMBL" id="JACHVX010000005">
    <property type="protein sequence ID" value="MBB2924611.1"/>
    <property type="molecule type" value="Genomic_DNA"/>
</dbReference>
<dbReference type="Gene3D" id="3.40.50.720">
    <property type="entry name" value="NAD(P)-binding Rossmann-like Domain"/>
    <property type="match status" value="1"/>
</dbReference>
<sequence>MTAHMIVLGATGDLTRRYLLPGLTQVLHLVEGGLRLVGVAQDDLTPDAFREHVRGVVAEHPGHGPAEQVQALADEAGFVHGDVTDPATLQQAFEEAGAEGDEPVVLYLALPHVLFRDVIAALGRCERPAGLRVVVEKPFGEDLEGARTLNAALAAVVPEDRTFRVDHFLAKQTVINLLGLRFANAVLEPLWNSRYVESVEIVFDETVDSQSRGSYYDRSGALRDMVQNHLLQLLTYVAMEPPLSVGPADLSKRKVDVLRAVRELSPEEVARSTVRGRYTSGDVTGKDGETRHVDSYVDAEGVDAARETETYADVTLAIDNWRWGGVPFRLRTGKALDADRREVVVRFRPVPHDVFTGQHAEANELRLQLDPDRMSLRLNVNGMGDPFDLETVQLDTELARQDPTPYGQLLLAVVAGDTRLSAHAEEAEEGWRIVQPILDAWADGATPLVDYAAGSAGPERPRG</sequence>
<dbReference type="Pfam" id="PF02781">
    <property type="entry name" value="G6PD_C"/>
    <property type="match status" value="1"/>
</dbReference>
<feature type="binding site" evidence="6">
    <location>
        <begin position="82"/>
        <end position="83"/>
    </location>
    <ligand>
        <name>NADP(+)</name>
        <dbReference type="ChEBI" id="CHEBI:58349"/>
    </ligand>
</feature>
<dbReference type="GO" id="GO:0005829">
    <property type="term" value="C:cytosol"/>
    <property type="evidence" value="ECO:0007669"/>
    <property type="project" value="TreeGrafter"/>
</dbReference>
<dbReference type="GO" id="GO:0050661">
    <property type="term" value="F:NADP binding"/>
    <property type="evidence" value="ECO:0007669"/>
    <property type="project" value="UniProtKB-UniRule"/>
</dbReference>
<feature type="binding site" evidence="6">
    <location>
        <position position="334"/>
    </location>
    <ligand>
        <name>substrate</name>
    </ligand>
</feature>
<dbReference type="Pfam" id="PF00479">
    <property type="entry name" value="G6PD_N"/>
    <property type="match status" value="1"/>
</dbReference>
<dbReference type="UniPathway" id="UPA00115">
    <property type="reaction ID" value="UER00408"/>
</dbReference>
<dbReference type="InterPro" id="IPR022674">
    <property type="entry name" value="G6P_DH_NAD-bd"/>
</dbReference>
<dbReference type="EC" id="1.1.1.49" evidence="6"/>
<accession>A0A7W4YDJ1</accession>
<dbReference type="Proteomes" id="UP000518206">
    <property type="component" value="Unassembled WGS sequence"/>
</dbReference>
<feature type="binding site" evidence="6">
    <location>
        <begin position="9"/>
        <end position="16"/>
    </location>
    <ligand>
        <name>NADP(+)</name>
        <dbReference type="ChEBI" id="CHEBI:58349"/>
    </ligand>
</feature>
<feature type="binding site" evidence="6">
    <location>
        <position position="137"/>
    </location>
    <ligand>
        <name>NADP(+)</name>
        <dbReference type="ChEBI" id="CHEBI:58349"/>
    </ligand>
</feature>
<organism evidence="9 10">
    <name type="scientific">Cellulomonas cellasea</name>
    <dbReference type="NCBI Taxonomy" id="43670"/>
    <lineage>
        <taxon>Bacteria</taxon>
        <taxon>Bacillati</taxon>
        <taxon>Actinomycetota</taxon>
        <taxon>Actinomycetes</taxon>
        <taxon>Micrococcales</taxon>
        <taxon>Cellulomonadaceae</taxon>
        <taxon>Cellulomonas</taxon>
    </lineage>
</organism>
<protein>
    <recommendedName>
        <fullName evidence="6">Glucose-6-phosphate 1-dehydrogenase</fullName>
        <shortName evidence="6">G6PD</shortName>
        <ecNumber evidence="6">1.1.1.49</ecNumber>
    </recommendedName>
</protein>
<evidence type="ECO:0000256" key="5">
    <source>
        <dbReference type="ARBA" id="ARBA00023277"/>
    </source>
</evidence>
<dbReference type="HAMAP" id="MF_00966">
    <property type="entry name" value="G6PD"/>
    <property type="match status" value="1"/>
</dbReference>
<feature type="binding site" evidence="6">
    <location>
        <position position="205"/>
    </location>
    <ligand>
        <name>substrate</name>
    </ligand>
</feature>
<keyword evidence="2 6" id="KW-0313">Glucose metabolism</keyword>
<comment type="similarity">
    <text evidence="6">Belongs to the glucose-6-phosphate dehydrogenase family.</text>
</comment>
<evidence type="ECO:0000313" key="10">
    <source>
        <dbReference type="Proteomes" id="UP000518206"/>
    </source>
</evidence>
<dbReference type="PRINTS" id="PR00079">
    <property type="entry name" value="G6PDHDRGNASE"/>
</dbReference>
<comment type="pathway">
    <text evidence="1 6">Carbohydrate degradation; pentose phosphate pathway; D-ribulose 5-phosphate from D-glucose 6-phosphate (oxidative stage): step 1/3.</text>
</comment>
<dbReference type="RefSeq" id="WP_183297373.1">
    <property type="nucleotide sequence ID" value="NZ_JACHVX010000005.1"/>
</dbReference>
<reference evidence="9 10" key="1">
    <citation type="submission" date="2020-08" db="EMBL/GenBank/DDBJ databases">
        <title>The Agave Microbiome: Exploring the role of microbial communities in plant adaptations to desert environments.</title>
        <authorList>
            <person name="Partida-Martinez L.P."/>
        </authorList>
    </citation>
    <scope>NUCLEOTIDE SEQUENCE [LARGE SCALE GENOMIC DNA]</scope>
    <source>
        <strain evidence="9 10">RAS26</strain>
    </source>
</reference>
<dbReference type="PANTHER" id="PTHR23429">
    <property type="entry name" value="GLUCOSE-6-PHOSPHATE 1-DEHYDROGENASE G6PD"/>
    <property type="match status" value="1"/>
</dbReference>
<dbReference type="NCBIfam" id="NF009492">
    <property type="entry name" value="PRK12853.1-3"/>
    <property type="match status" value="1"/>
</dbReference>
<evidence type="ECO:0000256" key="1">
    <source>
        <dbReference type="ARBA" id="ARBA00004937"/>
    </source>
</evidence>
<keyword evidence="4 6" id="KW-0560">Oxidoreductase</keyword>
<dbReference type="PANTHER" id="PTHR23429:SF0">
    <property type="entry name" value="GLUCOSE-6-PHOSPHATE 1-DEHYDROGENASE"/>
    <property type="match status" value="1"/>
</dbReference>
<feature type="active site" description="Proton acceptor" evidence="6">
    <location>
        <position position="229"/>
    </location>
</feature>
<comment type="function">
    <text evidence="6">Catalyzes the oxidation of glucose 6-phosphate to 6-phosphogluconolactone.</text>
</comment>
<evidence type="ECO:0000259" key="8">
    <source>
        <dbReference type="Pfam" id="PF02781"/>
    </source>
</evidence>
<feature type="binding site" evidence="6">
    <location>
        <position position="167"/>
    </location>
    <ligand>
        <name>substrate</name>
    </ligand>
</feature>
<evidence type="ECO:0000256" key="4">
    <source>
        <dbReference type="ARBA" id="ARBA00023002"/>
    </source>
</evidence>
<dbReference type="SUPFAM" id="SSF55347">
    <property type="entry name" value="Glyceraldehyde-3-phosphate dehydrogenase-like, C-terminal domain"/>
    <property type="match status" value="1"/>
</dbReference>
<comment type="catalytic activity">
    <reaction evidence="6">
        <text>D-glucose 6-phosphate + NADP(+) = 6-phospho-D-glucono-1,5-lactone + NADPH + H(+)</text>
        <dbReference type="Rhea" id="RHEA:15841"/>
        <dbReference type="ChEBI" id="CHEBI:15378"/>
        <dbReference type="ChEBI" id="CHEBI:57783"/>
        <dbReference type="ChEBI" id="CHEBI:57955"/>
        <dbReference type="ChEBI" id="CHEBI:58349"/>
        <dbReference type="ChEBI" id="CHEBI:61548"/>
        <dbReference type="EC" id="1.1.1.49"/>
    </reaction>
</comment>
<feature type="domain" description="Glucose-6-phosphate dehydrogenase C-terminal" evidence="8">
    <location>
        <begin position="180"/>
        <end position="460"/>
    </location>
</feature>
<keyword evidence="5 6" id="KW-0119">Carbohydrate metabolism</keyword>
<keyword evidence="3 6" id="KW-0521">NADP</keyword>
<dbReference type="GO" id="GO:0004345">
    <property type="term" value="F:glucose-6-phosphate dehydrogenase activity"/>
    <property type="evidence" value="ECO:0007669"/>
    <property type="project" value="UniProtKB-UniRule"/>
</dbReference>
<evidence type="ECO:0000256" key="6">
    <source>
        <dbReference type="HAMAP-Rule" id="MF_00966"/>
    </source>
</evidence>
<dbReference type="InterPro" id="IPR022675">
    <property type="entry name" value="G6P_DH_C"/>
</dbReference>
<evidence type="ECO:0000256" key="3">
    <source>
        <dbReference type="ARBA" id="ARBA00022857"/>
    </source>
</evidence>
<name>A0A7W4YDJ1_9CELL</name>
<proteinExistence type="inferred from homology"/>
<dbReference type="AlphaFoldDB" id="A0A7W4YDJ1"/>
<dbReference type="InterPro" id="IPR036291">
    <property type="entry name" value="NAD(P)-bd_dom_sf"/>
</dbReference>
<feature type="binding site" evidence="6">
    <location>
        <position position="224"/>
    </location>
    <ligand>
        <name>substrate</name>
    </ligand>
</feature>
<reference evidence="9 10" key="2">
    <citation type="submission" date="2020-08" db="EMBL/GenBank/DDBJ databases">
        <authorList>
            <person name="Partida-Martinez L."/>
            <person name="Huntemann M."/>
            <person name="Clum A."/>
            <person name="Wang J."/>
            <person name="Palaniappan K."/>
            <person name="Ritter S."/>
            <person name="Chen I.-M."/>
            <person name="Stamatis D."/>
            <person name="Reddy T."/>
            <person name="O'Malley R."/>
            <person name="Daum C."/>
            <person name="Shapiro N."/>
            <person name="Ivanova N."/>
            <person name="Kyrpides N."/>
            <person name="Woyke T."/>
        </authorList>
    </citation>
    <scope>NUCLEOTIDE SEQUENCE [LARGE SCALE GENOMIC DNA]</scope>
    <source>
        <strain evidence="9 10">RAS26</strain>
    </source>
</reference>
<dbReference type="GO" id="GO:0009051">
    <property type="term" value="P:pentose-phosphate shunt, oxidative branch"/>
    <property type="evidence" value="ECO:0007669"/>
    <property type="project" value="TreeGrafter"/>
</dbReference>
<dbReference type="GO" id="GO:0006006">
    <property type="term" value="P:glucose metabolic process"/>
    <property type="evidence" value="ECO:0007669"/>
    <property type="project" value="UniProtKB-KW"/>
</dbReference>
<dbReference type="PIRSF" id="PIRSF000110">
    <property type="entry name" value="G6PD"/>
    <property type="match status" value="1"/>
</dbReference>
<dbReference type="NCBIfam" id="TIGR00871">
    <property type="entry name" value="zwf"/>
    <property type="match status" value="1"/>
</dbReference>
<feature type="binding site" evidence="6">
    <location>
        <position position="171"/>
    </location>
    <ligand>
        <name>substrate</name>
    </ligand>
</feature>
<feature type="domain" description="Glucose-6-phosphate dehydrogenase NAD-binding" evidence="7">
    <location>
        <begin position="6"/>
        <end position="176"/>
    </location>
</feature>
<dbReference type="Gene3D" id="3.30.360.10">
    <property type="entry name" value="Dihydrodipicolinate Reductase, domain 2"/>
    <property type="match status" value="1"/>
</dbReference>
<evidence type="ECO:0000313" key="9">
    <source>
        <dbReference type="EMBL" id="MBB2924611.1"/>
    </source>
</evidence>
<dbReference type="InterPro" id="IPR001282">
    <property type="entry name" value="G6P_DH"/>
</dbReference>
<gene>
    <name evidence="6" type="primary">zwf</name>
    <name evidence="9" type="ORF">FHR80_003544</name>
</gene>
<comment type="caution">
    <text evidence="9">The sequence shown here is derived from an EMBL/GenBank/DDBJ whole genome shotgun (WGS) entry which is preliminary data.</text>
</comment>
<comment type="caution">
    <text evidence="6">Lacks conserved residue(s) required for the propagation of feature annotation.</text>
</comment>
<evidence type="ECO:0000259" key="7">
    <source>
        <dbReference type="Pfam" id="PF00479"/>
    </source>
</evidence>